<dbReference type="OrthoDB" id="8685962at2"/>
<keyword evidence="3" id="KW-1185">Reference proteome</keyword>
<keyword evidence="1" id="KW-0472">Membrane</keyword>
<dbReference type="EMBL" id="NIOF01000002">
    <property type="protein sequence ID" value="OWQ92161.1"/>
    <property type="molecule type" value="Genomic_DNA"/>
</dbReference>
<dbReference type="NCBIfam" id="TIGR02532">
    <property type="entry name" value="IV_pilin_GFxxxE"/>
    <property type="match status" value="1"/>
</dbReference>
<evidence type="ECO:0000313" key="2">
    <source>
        <dbReference type="EMBL" id="OWQ92161.1"/>
    </source>
</evidence>
<dbReference type="AlphaFoldDB" id="A0A246JHS9"/>
<evidence type="ECO:0000256" key="1">
    <source>
        <dbReference type="SAM" id="Phobius"/>
    </source>
</evidence>
<keyword evidence="1" id="KW-1133">Transmembrane helix</keyword>
<reference evidence="2 3" key="1">
    <citation type="journal article" date="2008" name="Int. J. Syst. Evol. Microbiol.">
        <title>Description of Roseateles aquatilis sp. nov. and Roseateles terrae sp. nov., in the class Betaproteobacteria, and emended description of the genus Roseateles.</title>
        <authorList>
            <person name="Gomila M."/>
            <person name="Bowien B."/>
            <person name="Falsen E."/>
            <person name="Moore E.R."/>
            <person name="Lalucat J."/>
        </authorList>
    </citation>
    <scope>NUCLEOTIDE SEQUENCE [LARGE SCALE GENOMIC DNA]</scope>
    <source>
        <strain evidence="2 3">CCUG 48205</strain>
    </source>
</reference>
<evidence type="ECO:0008006" key="4">
    <source>
        <dbReference type="Google" id="ProtNLM"/>
    </source>
</evidence>
<dbReference type="Proteomes" id="UP000197468">
    <property type="component" value="Unassembled WGS sequence"/>
</dbReference>
<organism evidence="2 3">
    <name type="scientific">Roseateles aquatilis</name>
    <dbReference type="NCBI Taxonomy" id="431061"/>
    <lineage>
        <taxon>Bacteria</taxon>
        <taxon>Pseudomonadati</taxon>
        <taxon>Pseudomonadota</taxon>
        <taxon>Betaproteobacteria</taxon>
        <taxon>Burkholderiales</taxon>
        <taxon>Sphaerotilaceae</taxon>
        <taxon>Roseateles</taxon>
    </lineage>
</organism>
<dbReference type="PROSITE" id="PS00409">
    <property type="entry name" value="PROKAR_NTER_METHYL"/>
    <property type="match status" value="1"/>
</dbReference>
<gene>
    <name evidence="2" type="ORF">CDN99_07395</name>
</gene>
<protein>
    <recommendedName>
        <fullName evidence="4">Prepilin-type N-terminal cleavage/methylation domain-containing protein</fullName>
    </recommendedName>
</protein>
<dbReference type="InterPro" id="IPR012902">
    <property type="entry name" value="N_methyl_site"/>
</dbReference>
<dbReference type="Pfam" id="PF07963">
    <property type="entry name" value="N_methyl"/>
    <property type="match status" value="1"/>
</dbReference>
<dbReference type="RefSeq" id="WP_088384119.1">
    <property type="nucleotide sequence ID" value="NZ_NIOF01000002.1"/>
</dbReference>
<accession>A0A246JHS9</accession>
<sequence>MSAEIPMSACLRIRRGLGLRRPLRSMAASRRPHDSRRRTSSGFTLVEVLVGVAISLAIIAGALATAGLQLGEHHRLMLELQVQQDLRATAELMLHDLRRAGFRDRPQDAVWREDRPARDSNPPADITVDDAGRRITYSFARGDVAVNGGSNKGSGSGASIDPATDVRETSGFRFAQGRLDQLIAGRHQPLTDPAVLRIVGFQAWLGSIDHALGDLCPTPCLASECGPFLRSLQVRFVIEAEAVHDARVKHRIEAQTRIRNDSLSGSCS</sequence>
<comment type="caution">
    <text evidence="2">The sequence shown here is derived from an EMBL/GenBank/DDBJ whole genome shotgun (WGS) entry which is preliminary data.</text>
</comment>
<evidence type="ECO:0000313" key="3">
    <source>
        <dbReference type="Proteomes" id="UP000197468"/>
    </source>
</evidence>
<proteinExistence type="predicted"/>
<name>A0A246JHS9_9BURK</name>
<feature type="transmembrane region" description="Helical" evidence="1">
    <location>
        <begin position="48"/>
        <end position="68"/>
    </location>
</feature>
<keyword evidence="1" id="KW-0812">Transmembrane</keyword>